<name>A0ABY3PP95_9CYAN</name>
<keyword evidence="1" id="KW-0378">Hydrolase</keyword>
<dbReference type="PANTHER" id="PTHR31377">
    <property type="entry name" value="AGMATINE DEIMINASE-RELATED"/>
    <property type="match status" value="1"/>
</dbReference>
<dbReference type="Pfam" id="PF04371">
    <property type="entry name" value="PAD_porph"/>
    <property type="match status" value="1"/>
</dbReference>
<protein>
    <submittedName>
        <fullName evidence="2">Agmatine deiminase family protein</fullName>
    </submittedName>
</protein>
<organism evidence="2 3">
    <name type="scientific">Gloeobacter morelensis MG652769</name>
    <dbReference type="NCBI Taxonomy" id="2781736"/>
    <lineage>
        <taxon>Bacteria</taxon>
        <taxon>Bacillati</taxon>
        <taxon>Cyanobacteriota</taxon>
        <taxon>Cyanophyceae</taxon>
        <taxon>Gloeobacterales</taxon>
        <taxon>Gloeobacteraceae</taxon>
        <taxon>Gloeobacter</taxon>
        <taxon>Gloeobacter morelensis</taxon>
    </lineage>
</organism>
<accession>A0ABY3PP95</accession>
<reference evidence="2 3" key="1">
    <citation type="journal article" date="2021" name="Genome Biol. Evol.">
        <title>Complete Genome Sequencing of a Novel Gloeobacter Species from a Waterfall Cave in Mexico.</title>
        <authorList>
            <person name="Saw J.H."/>
            <person name="Cardona T."/>
            <person name="Montejano G."/>
        </authorList>
    </citation>
    <scope>NUCLEOTIDE SEQUENCE [LARGE SCALE GENOMIC DNA]</scope>
    <source>
        <strain evidence="2">MG652769</strain>
    </source>
</reference>
<evidence type="ECO:0000313" key="3">
    <source>
        <dbReference type="Proteomes" id="UP001054846"/>
    </source>
</evidence>
<dbReference type="PANTHER" id="PTHR31377:SF0">
    <property type="entry name" value="AGMATINE DEIMINASE-RELATED"/>
    <property type="match status" value="1"/>
</dbReference>
<evidence type="ECO:0000256" key="1">
    <source>
        <dbReference type="ARBA" id="ARBA00022801"/>
    </source>
</evidence>
<evidence type="ECO:0000313" key="2">
    <source>
        <dbReference type="EMBL" id="UFP95528.1"/>
    </source>
</evidence>
<dbReference type="Gene3D" id="3.75.10.10">
    <property type="entry name" value="L-arginine/glycine Amidinotransferase, Chain A"/>
    <property type="match status" value="1"/>
</dbReference>
<dbReference type="EMBL" id="CP063845">
    <property type="protein sequence ID" value="UFP95528.1"/>
    <property type="molecule type" value="Genomic_DNA"/>
</dbReference>
<dbReference type="InterPro" id="IPR007466">
    <property type="entry name" value="Peptidyl-Arg-deiminase_porph"/>
</dbReference>
<dbReference type="SUPFAM" id="SSF55909">
    <property type="entry name" value="Pentein"/>
    <property type="match status" value="1"/>
</dbReference>
<proteinExistence type="predicted"/>
<gene>
    <name evidence="2" type="ORF">ISF26_04575</name>
</gene>
<dbReference type="RefSeq" id="WP_230842754.1">
    <property type="nucleotide sequence ID" value="NZ_CP063845.1"/>
</dbReference>
<dbReference type="Proteomes" id="UP001054846">
    <property type="component" value="Chromosome"/>
</dbReference>
<sequence>MSTPLSDGFIQPAEWQPHSACWLAWPSDAKLWLEDLPKAQAEFTGLCRTIADPDPQNGLPRGEYLEILVPDAGAECAARLALEGLGARFHRIRFGDIWLRDTAPIFLSGPCRALAAVRFAFNGWGGKYVLDHDTEVAAAVAAAADLPTYSFPWVLEGGSVEVDGEGTCLTTRQCLLNPNRNPELDSDAIEQGLKEALGVRKVLWLDEGLLNDHTDGHIDTIARFAAPGVVVCMQATNADDPNASVLDNIAATLAGFTDAAGRPLTVVRVPSPGRVVDDNGELMPASYVNFYIANRTVAVPTYGSPHDAAAVSAIAALFPGRRTVGLPARTILMGGGAFHCITQQQPEAGP</sequence>
<keyword evidence="3" id="KW-1185">Reference proteome</keyword>